<keyword evidence="1" id="KW-1133">Transmembrane helix</keyword>
<evidence type="ECO:0000313" key="3">
    <source>
        <dbReference type="EMBL" id="KZN95942.1"/>
    </source>
</evidence>
<dbReference type="RefSeq" id="WP_063388406.1">
    <property type="nucleotide sequence ID" value="NZ_CP017703.1"/>
</dbReference>
<evidence type="ECO:0008006" key="6">
    <source>
        <dbReference type="Google" id="ProtNLM"/>
    </source>
</evidence>
<dbReference type="EMBL" id="LWBR01000034">
    <property type="protein sequence ID" value="KZN95942.1"/>
    <property type="molecule type" value="Genomic_DNA"/>
</dbReference>
<dbReference type="OrthoDB" id="2679428at2"/>
<dbReference type="InterPro" id="IPR020509">
    <property type="entry name" value="Uncharacterised_YnzE"/>
</dbReference>
<evidence type="ECO:0000313" key="5">
    <source>
        <dbReference type="Proteomes" id="UP000214606"/>
    </source>
</evidence>
<accession>A0A161Y2T9</accession>
<reference evidence="2 5" key="2">
    <citation type="submission" date="2016-10" db="EMBL/GenBank/DDBJ databases">
        <title>The whole genome sequencing and assembly of Aeribacillus pallidus KCTC3564 strain.</title>
        <authorList>
            <person name="Lee Y.-J."/>
            <person name="Park M.-K."/>
            <person name="Yi H."/>
            <person name="Bahn Y.-S."/>
            <person name="Kim J.F."/>
            <person name="Lee D.-W."/>
        </authorList>
    </citation>
    <scope>NUCLEOTIDE SEQUENCE [LARGE SCALE GENOMIC DNA]</scope>
    <source>
        <strain evidence="2 5">KCTC3564</strain>
    </source>
</reference>
<feature type="transmembrane region" description="Helical" evidence="1">
    <location>
        <begin position="73"/>
        <end position="92"/>
    </location>
</feature>
<dbReference type="AlphaFoldDB" id="A0A161Y2T9"/>
<reference evidence="3 4" key="1">
    <citation type="submission" date="2016-04" db="EMBL/GenBank/DDBJ databases">
        <title>Draft genome sequence of Aeribacillus pallidus 8m3 from petroleum reservoir.</title>
        <authorList>
            <person name="Poltaraus A.B."/>
            <person name="Nazina T.N."/>
            <person name="Tourova T.P."/>
            <person name="Malakho S.M."/>
            <person name="Korshunova A.V."/>
            <person name="Sokolova D.S."/>
        </authorList>
    </citation>
    <scope>NUCLEOTIDE SEQUENCE [LARGE SCALE GENOMIC DNA]</scope>
    <source>
        <strain evidence="3 4">8m3</strain>
    </source>
</reference>
<dbReference type="EMBL" id="CP017703">
    <property type="protein sequence ID" value="ASS89211.1"/>
    <property type="molecule type" value="Genomic_DNA"/>
</dbReference>
<feature type="transmembrane region" description="Helical" evidence="1">
    <location>
        <begin position="104"/>
        <end position="125"/>
    </location>
</feature>
<organism evidence="3 4">
    <name type="scientific">Aeribacillus pallidus</name>
    <dbReference type="NCBI Taxonomy" id="33936"/>
    <lineage>
        <taxon>Bacteria</taxon>
        <taxon>Bacillati</taxon>
        <taxon>Bacillota</taxon>
        <taxon>Bacilli</taxon>
        <taxon>Bacillales</taxon>
        <taxon>Bacillaceae</taxon>
        <taxon>Aeribacillus</taxon>
    </lineage>
</organism>
<dbReference type="STRING" id="33936.AZI98_11360"/>
<evidence type="ECO:0000313" key="4">
    <source>
        <dbReference type="Proteomes" id="UP000076476"/>
    </source>
</evidence>
<dbReference type="Proteomes" id="UP000214606">
    <property type="component" value="Chromosome"/>
</dbReference>
<evidence type="ECO:0000313" key="2">
    <source>
        <dbReference type="EMBL" id="ASS89211.1"/>
    </source>
</evidence>
<evidence type="ECO:0000256" key="1">
    <source>
        <dbReference type="SAM" id="Phobius"/>
    </source>
</evidence>
<keyword evidence="4" id="KW-1185">Reference proteome</keyword>
<proteinExistence type="predicted"/>
<sequence>MKGYLYTACWSVFVWFFATMFFVMFGDSVLFRPGTAEFAVSLSLLIAGTGVLLAGATYLYVLFDKAENAPLKFGFIGTIVGLILDTFSLSNHQLIFPKLDEPQVIAFAAWMSFAYALYLLIPAIINELMKKKLKTE</sequence>
<feature type="transmembrane region" description="Helical" evidence="1">
    <location>
        <begin position="7"/>
        <end position="26"/>
    </location>
</feature>
<dbReference type="Proteomes" id="UP000076476">
    <property type="component" value="Unassembled WGS sequence"/>
</dbReference>
<keyword evidence="1" id="KW-0472">Membrane</keyword>
<name>A0A161Y2T9_9BACI</name>
<accession>A0A161WF35</accession>
<keyword evidence="1" id="KW-0812">Transmembrane</keyword>
<protein>
    <recommendedName>
        <fullName evidence="6">DUF5367 domain-containing protein</fullName>
    </recommendedName>
</protein>
<dbReference type="GeneID" id="301127404"/>
<dbReference type="KEGG" id="apak:AP3564_02040"/>
<gene>
    <name evidence="2" type="ORF">AP3564_02040</name>
    <name evidence="3" type="ORF">AZI98_11360</name>
</gene>
<dbReference type="Pfam" id="PF17329">
    <property type="entry name" value="DUF5367"/>
    <property type="match status" value="1"/>
</dbReference>
<feature type="transmembrane region" description="Helical" evidence="1">
    <location>
        <begin position="38"/>
        <end position="61"/>
    </location>
</feature>